<keyword evidence="4 6" id="KW-0408">Iron</keyword>
<evidence type="ECO:0000256" key="5">
    <source>
        <dbReference type="ARBA" id="ARBA00023033"/>
    </source>
</evidence>
<comment type="similarity">
    <text evidence="1 6">Belongs to the cytochrome P450 family.</text>
</comment>
<evidence type="ECO:0000313" key="8">
    <source>
        <dbReference type="Proteomes" id="UP000694915"/>
    </source>
</evidence>
<dbReference type="InterPro" id="IPR017972">
    <property type="entry name" value="Cyt_P450_CS"/>
</dbReference>
<dbReference type="RefSeq" id="XP_005353667.1">
    <property type="nucleotide sequence ID" value="XM_005353610.2"/>
</dbReference>
<evidence type="ECO:0000256" key="7">
    <source>
        <dbReference type="SAM" id="Phobius"/>
    </source>
</evidence>
<keyword evidence="7" id="KW-1133">Transmembrane helix</keyword>
<sequence length="516" mass="59773">MLMIQKPLTMGFSIFSPSRSLDGVSGFFQVVFLLSLFLVLFKAVQFYLRRQWLLKTLQKFPSTPSHWLWGHHRKDKDLQQILSWVEKFPSACLQWLSGSCARVLLYDPDYVKVILGRSDPKASGIYQLVVPWIGYGLLLLNGKKWFQHRRMLTPAFHYDILKPYIRIMADSVNTMLDKWEKLDGQDHSLDVFHYISMMTLDTVMKCAFSYQGSVQLDENSRSYTKAVEDLNNLTFHRIRSVFYWNNTIYKMSSDGRLFYHACQLAHQHTDGVIKMRKAQLQNEEELEKVKKKRRLDFLDILLLSKMEDGKSLSDEDLRAEVDTFMFEGHDTTASGLSWIFYALATHPEHQQRCREEVQSVLGDGTSVTWDHLDQMPYTTMCIKEAMRLYPPVPSVSRELNTPVTFPDGRSLPKGITVAISIYGLHHNPRFWPNPKVFDPSRFAPDSSRHSHSYLPFSGGARNCIGKQFAMNEMKVAVALTLLRFELLPDPTRIPVPMLRLVLKSKDGIHLRLKKLR</sequence>
<dbReference type="PROSITE" id="PS00086">
    <property type="entry name" value="CYTOCHROME_P450"/>
    <property type="match status" value="1"/>
</dbReference>
<dbReference type="GeneID" id="101980997"/>
<dbReference type="SUPFAM" id="SSF48264">
    <property type="entry name" value="Cytochrome P450"/>
    <property type="match status" value="1"/>
</dbReference>
<feature type="transmembrane region" description="Helical" evidence="7">
    <location>
        <begin position="30"/>
        <end position="48"/>
    </location>
</feature>
<evidence type="ECO:0000256" key="2">
    <source>
        <dbReference type="ARBA" id="ARBA00022617"/>
    </source>
</evidence>
<organism evidence="8 9">
    <name type="scientific">Microtus ochrogaster</name>
    <name type="common">Prairie vole</name>
    <dbReference type="NCBI Taxonomy" id="79684"/>
    <lineage>
        <taxon>Eukaryota</taxon>
        <taxon>Metazoa</taxon>
        <taxon>Chordata</taxon>
        <taxon>Craniata</taxon>
        <taxon>Vertebrata</taxon>
        <taxon>Euteleostomi</taxon>
        <taxon>Mammalia</taxon>
        <taxon>Eutheria</taxon>
        <taxon>Euarchontoglires</taxon>
        <taxon>Glires</taxon>
        <taxon>Rodentia</taxon>
        <taxon>Myomorpha</taxon>
        <taxon>Muroidea</taxon>
        <taxon>Cricetidae</taxon>
        <taxon>Arvicolinae</taxon>
        <taxon>Microtus</taxon>
    </lineage>
</organism>
<dbReference type="Gene3D" id="1.10.630.10">
    <property type="entry name" value="Cytochrome P450"/>
    <property type="match status" value="1"/>
</dbReference>
<dbReference type="InterPro" id="IPR050196">
    <property type="entry name" value="Cytochrome_P450_Monoox"/>
</dbReference>
<evidence type="ECO:0000256" key="4">
    <source>
        <dbReference type="ARBA" id="ARBA00023004"/>
    </source>
</evidence>
<dbReference type="CDD" id="cd20678">
    <property type="entry name" value="CYP4B-like"/>
    <property type="match status" value="1"/>
</dbReference>
<dbReference type="PRINTS" id="PR00463">
    <property type="entry name" value="EP450I"/>
</dbReference>
<dbReference type="PANTHER" id="PTHR24291">
    <property type="entry name" value="CYTOCHROME P450 FAMILY 4"/>
    <property type="match status" value="1"/>
</dbReference>
<protein>
    <submittedName>
        <fullName evidence="9">Cytochrome P450 4A14</fullName>
    </submittedName>
</protein>
<evidence type="ECO:0000313" key="9">
    <source>
        <dbReference type="RefSeq" id="XP_005353667.1"/>
    </source>
</evidence>
<proteinExistence type="inferred from homology"/>
<dbReference type="PANTHER" id="PTHR24291:SF47">
    <property type="entry name" value="CYTOCHROME P450 4A14-RELATED"/>
    <property type="match status" value="1"/>
</dbReference>
<keyword evidence="8" id="KW-1185">Reference proteome</keyword>
<dbReference type="PRINTS" id="PR00385">
    <property type="entry name" value="P450"/>
</dbReference>
<evidence type="ECO:0000256" key="3">
    <source>
        <dbReference type="ARBA" id="ARBA00022723"/>
    </source>
</evidence>
<keyword evidence="6" id="KW-0560">Oxidoreductase</keyword>
<keyword evidence="5 6" id="KW-0503">Monooxygenase</keyword>
<evidence type="ECO:0000256" key="1">
    <source>
        <dbReference type="ARBA" id="ARBA00010617"/>
    </source>
</evidence>
<dbReference type="InterPro" id="IPR001128">
    <property type="entry name" value="Cyt_P450"/>
</dbReference>
<keyword evidence="3 6" id="KW-0479">Metal-binding</keyword>
<keyword evidence="7" id="KW-0812">Transmembrane</keyword>
<keyword evidence="2 6" id="KW-0349">Heme</keyword>
<accession>A0ABM0KVK8</accession>
<evidence type="ECO:0000256" key="6">
    <source>
        <dbReference type="RuleBase" id="RU000461"/>
    </source>
</evidence>
<gene>
    <name evidence="9" type="primary">LOC101980997</name>
</gene>
<dbReference type="Pfam" id="PF00067">
    <property type="entry name" value="p450"/>
    <property type="match status" value="1"/>
</dbReference>
<dbReference type="InterPro" id="IPR036396">
    <property type="entry name" value="Cyt_P450_sf"/>
</dbReference>
<dbReference type="Proteomes" id="UP000694915">
    <property type="component" value="Chromosome 10"/>
</dbReference>
<name>A0ABM0KVK8_MICOH</name>
<dbReference type="InterPro" id="IPR002401">
    <property type="entry name" value="Cyt_P450_E_grp-I"/>
</dbReference>
<keyword evidence="7" id="KW-0472">Membrane</keyword>
<reference evidence="9" key="1">
    <citation type="submission" date="2025-08" db="UniProtKB">
        <authorList>
            <consortium name="RefSeq"/>
        </authorList>
    </citation>
    <scope>IDENTIFICATION</scope>
</reference>